<keyword evidence="1" id="KW-0812">Transmembrane</keyword>
<dbReference type="InterPro" id="IPR050834">
    <property type="entry name" value="Glycosyltransf_2"/>
</dbReference>
<keyword evidence="4" id="KW-1185">Reference proteome</keyword>
<keyword evidence="1" id="KW-1133">Transmembrane helix</keyword>
<dbReference type="Proteomes" id="UP001500736">
    <property type="component" value="Unassembled WGS sequence"/>
</dbReference>
<evidence type="ECO:0000256" key="1">
    <source>
        <dbReference type="SAM" id="Phobius"/>
    </source>
</evidence>
<gene>
    <name evidence="3" type="ORF">GCM10009431_09730</name>
</gene>
<feature type="transmembrane region" description="Helical" evidence="1">
    <location>
        <begin position="283"/>
        <end position="303"/>
    </location>
</feature>
<reference evidence="3 4" key="1">
    <citation type="journal article" date="2019" name="Int. J. Syst. Evol. Microbiol.">
        <title>The Global Catalogue of Microorganisms (GCM) 10K type strain sequencing project: providing services to taxonomists for standard genome sequencing and annotation.</title>
        <authorList>
            <consortium name="The Broad Institute Genomics Platform"/>
            <consortium name="The Broad Institute Genome Sequencing Center for Infectious Disease"/>
            <person name="Wu L."/>
            <person name="Ma J."/>
        </authorList>
    </citation>
    <scope>NUCLEOTIDE SEQUENCE [LARGE SCALE GENOMIC DNA]</scope>
    <source>
        <strain evidence="3 4">JCM 15976</strain>
    </source>
</reference>
<dbReference type="InterPro" id="IPR001173">
    <property type="entry name" value="Glyco_trans_2-like"/>
</dbReference>
<dbReference type="InterPro" id="IPR029044">
    <property type="entry name" value="Nucleotide-diphossugar_trans"/>
</dbReference>
<name>A0ABN1JHK7_9FLAO</name>
<evidence type="ECO:0000259" key="2">
    <source>
        <dbReference type="Pfam" id="PF00535"/>
    </source>
</evidence>
<accession>A0ABN1JHK7</accession>
<sequence length="370" mass="42990">MLILEILFYIFILVTAIQAFFYIILFGRFSFSKPQEQKPKNSPISVIICAKNEAENLKEFLPSILNQDYPNFEVVLINDSSKDDTLEVMEHFKSQFNTIKIVNVKNIEAFWGNKKYALTLGIKAAKNNFLLFTDADCKPTSKHWISEMSSHFSNTKSIVIGYGAYQKIKGSFLNKLIRFETLLTATQYLSYTKIGLPYMAVGRNLAYRSETFYEARGFMNHIDLNSGDDDLFVNEIGNSKNTTICVSKNSFTISKPKTTFKDWILQKRRHISTANRYKTKHKVLLTLFYCSQFLFWILAIALLSFMFKWQIVVSLITFRLIFFYAIMGSNAKKLDEKDLLPLLPILELFLIVVQFFIFIKNLKSKPNHWK</sequence>
<dbReference type="EMBL" id="BAAAGF010000001">
    <property type="protein sequence ID" value="GAA0740010.1"/>
    <property type="molecule type" value="Genomic_DNA"/>
</dbReference>
<dbReference type="Gene3D" id="3.90.550.10">
    <property type="entry name" value="Spore Coat Polysaccharide Biosynthesis Protein SpsA, Chain A"/>
    <property type="match status" value="1"/>
</dbReference>
<evidence type="ECO:0000313" key="3">
    <source>
        <dbReference type="EMBL" id="GAA0740010.1"/>
    </source>
</evidence>
<proteinExistence type="predicted"/>
<feature type="transmembrane region" description="Helical" evidence="1">
    <location>
        <begin position="6"/>
        <end position="31"/>
    </location>
</feature>
<organism evidence="3 4">
    <name type="scientific">Gaetbulibacter jejuensis</name>
    <dbReference type="NCBI Taxonomy" id="584607"/>
    <lineage>
        <taxon>Bacteria</taxon>
        <taxon>Pseudomonadati</taxon>
        <taxon>Bacteroidota</taxon>
        <taxon>Flavobacteriia</taxon>
        <taxon>Flavobacteriales</taxon>
        <taxon>Flavobacteriaceae</taxon>
        <taxon>Gaetbulibacter</taxon>
    </lineage>
</organism>
<evidence type="ECO:0000313" key="4">
    <source>
        <dbReference type="Proteomes" id="UP001500736"/>
    </source>
</evidence>
<dbReference type="PANTHER" id="PTHR43685:SF2">
    <property type="entry name" value="GLYCOSYLTRANSFERASE 2-LIKE DOMAIN-CONTAINING PROTEIN"/>
    <property type="match status" value="1"/>
</dbReference>
<protein>
    <submittedName>
        <fullName evidence="3">Glycosyltransferase</fullName>
    </submittedName>
</protein>
<dbReference type="SUPFAM" id="SSF53448">
    <property type="entry name" value="Nucleotide-diphospho-sugar transferases"/>
    <property type="match status" value="1"/>
</dbReference>
<dbReference type="PANTHER" id="PTHR43685">
    <property type="entry name" value="GLYCOSYLTRANSFERASE"/>
    <property type="match status" value="1"/>
</dbReference>
<feature type="transmembrane region" description="Helical" evidence="1">
    <location>
        <begin position="309"/>
        <end position="327"/>
    </location>
</feature>
<feature type="transmembrane region" description="Helical" evidence="1">
    <location>
        <begin position="339"/>
        <end position="359"/>
    </location>
</feature>
<dbReference type="Pfam" id="PF00535">
    <property type="entry name" value="Glycos_transf_2"/>
    <property type="match status" value="1"/>
</dbReference>
<keyword evidence="1" id="KW-0472">Membrane</keyword>
<dbReference type="RefSeq" id="WP_343796231.1">
    <property type="nucleotide sequence ID" value="NZ_BAAAGF010000001.1"/>
</dbReference>
<comment type="caution">
    <text evidence="3">The sequence shown here is derived from an EMBL/GenBank/DDBJ whole genome shotgun (WGS) entry which is preliminary data.</text>
</comment>
<feature type="domain" description="Glycosyltransferase 2-like" evidence="2">
    <location>
        <begin position="45"/>
        <end position="187"/>
    </location>
</feature>